<feature type="domain" description="Copper amine oxidase N3-terminal" evidence="2">
    <location>
        <begin position="87"/>
        <end position="120"/>
    </location>
</feature>
<dbReference type="GO" id="GO:0008131">
    <property type="term" value="F:primary methylamine oxidase activity"/>
    <property type="evidence" value="ECO:0007669"/>
    <property type="project" value="InterPro"/>
</dbReference>
<dbReference type="GO" id="GO:0009308">
    <property type="term" value="P:amine metabolic process"/>
    <property type="evidence" value="ECO:0007669"/>
    <property type="project" value="UniProtKB-UniRule"/>
</dbReference>
<dbReference type="InterPro" id="IPR015802">
    <property type="entry name" value="Cu_amine_oxidase_N3"/>
</dbReference>
<dbReference type="Proteomes" id="UP001153076">
    <property type="component" value="Unassembled WGS sequence"/>
</dbReference>
<dbReference type="OrthoDB" id="5379943at2759"/>
<evidence type="ECO:0000313" key="4">
    <source>
        <dbReference type="Proteomes" id="UP001153076"/>
    </source>
</evidence>
<keyword evidence="1" id="KW-0801">TPQ</keyword>
<dbReference type="PANTHER" id="PTHR10638:SF18">
    <property type="entry name" value="AMINE OXIDASE [COPPER-CONTAINING] ZETA, PEROXISOMAL"/>
    <property type="match status" value="1"/>
</dbReference>
<comment type="cofactor">
    <cofactor evidence="1">
        <name>Cu cation</name>
        <dbReference type="ChEBI" id="CHEBI:23378"/>
    </cofactor>
    <text evidence="1">Contains 1 topaquinone per subunit.</text>
</comment>
<dbReference type="Pfam" id="PF02728">
    <property type="entry name" value="Cu_amine_oxidN3"/>
    <property type="match status" value="1"/>
</dbReference>
<accession>A0A9Q1KQN5</accession>
<comment type="similarity">
    <text evidence="1">Belongs to the copper/topaquinone oxidase family.</text>
</comment>
<keyword evidence="1" id="KW-0186">Copper</keyword>
<protein>
    <recommendedName>
        <fullName evidence="1">Amine oxidase</fullName>
        <ecNumber evidence="1">1.4.3.-</ecNumber>
    </recommendedName>
</protein>
<name>A0A9Q1KQN5_9CARY</name>
<dbReference type="SUPFAM" id="SSF54416">
    <property type="entry name" value="Amine oxidase N-terminal region"/>
    <property type="match status" value="1"/>
</dbReference>
<dbReference type="EC" id="1.4.3.-" evidence="1"/>
<dbReference type="EMBL" id="JAKOGI010000025">
    <property type="protein sequence ID" value="KAJ8449066.1"/>
    <property type="molecule type" value="Genomic_DNA"/>
</dbReference>
<organism evidence="3 4">
    <name type="scientific">Carnegiea gigantea</name>
    <dbReference type="NCBI Taxonomy" id="171969"/>
    <lineage>
        <taxon>Eukaryota</taxon>
        <taxon>Viridiplantae</taxon>
        <taxon>Streptophyta</taxon>
        <taxon>Embryophyta</taxon>
        <taxon>Tracheophyta</taxon>
        <taxon>Spermatophyta</taxon>
        <taxon>Magnoliopsida</taxon>
        <taxon>eudicotyledons</taxon>
        <taxon>Gunneridae</taxon>
        <taxon>Pentapetalae</taxon>
        <taxon>Caryophyllales</taxon>
        <taxon>Cactineae</taxon>
        <taxon>Cactaceae</taxon>
        <taxon>Cactoideae</taxon>
        <taxon>Echinocereeae</taxon>
        <taxon>Carnegiea</taxon>
    </lineage>
</organism>
<proteinExistence type="inferred from homology"/>
<dbReference type="AlphaFoldDB" id="A0A9Q1KQN5"/>
<dbReference type="GO" id="GO:0005507">
    <property type="term" value="F:copper ion binding"/>
    <property type="evidence" value="ECO:0007669"/>
    <property type="project" value="InterPro"/>
</dbReference>
<keyword evidence="1" id="KW-0479">Metal-binding</keyword>
<keyword evidence="1" id="KW-0560">Oxidoreductase</keyword>
<evidence type="ECO:0000313" key="3">
    <source>
        <dbReference type="EMBL" id="KAJ8449066.1"/>
    </source>
</evidence>
<reference evidence="3" key="1">
    <citation type="submission" date="2022-04" db="EMBL/GenBank/DDBJ databases">
        <title>Carnegiea gigantea Genome sequencing and assembly v2.</title>
        <authorList>
            <person name="Copetti D."/>
            <person name="Sanderson M.J."/>
            <person name="Burquez A."/>
            <person name="Wojciechowski M.F."/>
        </authorList>
    </citation>
    <scope>NUCLEOTIDE SEQUENCE</scope>
    <source>
        <strain evidence="3">SGP5-SGP5p</strain>
        <tissue evidence="3">Aerial part</tissue>
    </source>
</reference>
<sequence length="182" mass="20121">MLVYALHFAGIRIMPKAQISRPLDPLIAAEISLAVEAVRATGVTSEVRPAMVAYAVSLVKLLAAESFTSLASQNSKLWEDRVDCPMENGYVRPVEGIHVLVDLQRKVVTEFEDRKFVPLPPLDPLRNYTAGETRGGGFDCLLFIKYFDALFTTFTGEVEKMSIVCMKKITESYGNTKTGELG</sequence>
<comment type="PTM">
    <text evidence="1">Topaquinone (TPQ) is generated by copper-dependent autoxidation of a specific tyrosyl residue.</text>
</comment>
<dbReference type="Gene3D" id="3.10.450.40">
    <property type="match status" value="1"/>
</dbReference>
<dbReference type="GO" id="GO:0048038">
    <property type="term" value="F:quinone binding"/>
    <property type="evidence" value="ECO:0007669"/>
    <property type="project" value="InterPro"/>
</dbReference>
<keyword evidence="4" id="KW-1185">Reference proteome</keyword>
<dbReference type="PANTHER" id="PTHR10638">
    <property type="entry name" value="COPPER AMINE OXIDASE"/>
    <property type="match status" value="1"/>
</dbReference>
<evidence type="ECO:0000256" key="1">
    <source>
        <dbReference type="RuleBase" id="RU000672"/>
    </source>
</evidence>
<evidence type="ECO:0000259" key="2">
    <source>
        <dbReference type="Pfam" id="PF02728"/>
    </source>
</evidence>
<comment type="caution">
    <text evidence="3">The sequence shown here is derived from an EMBL/GenBank/DDBJ whole genome shotgun (WGS) entry which is preliminary data.</text>
</comment>
<gene>
    <name evidence="3" type="ORF">Cgig2_004121</name>
</gene>
<dbReference type="InterPro" id="IPR000269">
    <property type="entry name" value="Cu_amine_oxidase"/>
</dbReference>
<dbReference type="InterPro" id="IPR016182">
    <property type="entry name" value="Cu_amine_oxidase_N-reg"/>
</dbReference>